<dbReference type="Proteomes" id="UP000198757">
    <property type="component" value="Unassembled WGS sequence"/>
</dbReference>
<dbReference type="AlphaFoldDB" id="A0A1G6NQ12"/>
<gene>
    <name evidence="1" type="ORF">SAMN04487894_103353</name>
</gene>
<protein>
    <submittedName>
        <fullName evidence="1">GxxExxY protein</fullName>
    </submittedName>
</protein>
<name>A0A1G6NQ12_NIADE</name>
<dbReference type="NCBIfam" id="TIGR04256">
    <property type="entry name" value="GxxExxY"/>
    <property type="match status" value="1"/>
</dbReference>
<reference evidence="2" key="1">
    <citation type="submission" date="2016-10" db="EMBL/GenBank/DDBJ databases">
        <authorList>
            <person name="Varghese N."/>
            <person name="Submissions S."/>
        </authorList>
    </citation>
    <scope>NUCLEOTIDE SEQUENCE [LARGE SCALE GENOMIC DNA]</scope>
    <source>
        <strain evidence="2">DSM 25811 / CCM 8410 / LMG 26954 / E90</strain>
    </source>
</reference>
<evidence type="ECO:0000313" key="1">
    <source>
        <dbReference type="EMBL" id="SDC69839.1"/>
    </source>
</evidence>
<keyword evidence="2" id="KW-1185">Reference proteome</keyword>
<dbReference type="InterPro" id="IPR026350">
    <property type="entry name" value="GxxExxY"/>
</dbReference>
<accession>A0A1G6NQ12</accession>
<proteinExistence type="predicted"/>
<evidence type="ECO:0000313" key="2">
    <source>
        <dbReference type="Proteomes" id="UP000198757"/>
    </source>
</evidence>
<dbReference type="EMBL" id="FMZO01000003">
    <property type="protein sequence ID" value="SDC69839.1"/>
    <property type="molecule type" value="Genomic_DNA"/>
</dbReference>
<dbReference type="STRING" id="1285928.SAMN04487894_103353"/>
<organism evidence="1 2">
    <name type="scientific">Niabella drilacis (strain DSM 25811 / CCM 8410 / CCUG 62505 / LMG 26954 / E90)</name>
    <dbReference type="NCBI Taxonomy" id="1285928"/>
    <lineage>
        <taxon>Bacteria</taxon>
        <taxon>Pseudomonadati</taxon>
        <taxon>Bacteroidota</taxon>
        <taxon>Chitinophagia</taxon>
        <taxon>Chitinophagales</taxon>
        <taxon>Chitinophagaceae</taxon>
        <taxon>Niabella</taxon>
    </lineage>
</organism>
<sequence length="111" mass="12899">MKVHSVLGPGFLESVYCEALTKEFERQHIPFEKEKKLNVLYEGILLDKTFRVDFFCYNEIMVEIKAVGFLLPITELQILNYIKAANKKLGILVNFGEASLRYRRVLNSMHS</sequence>
<dbReference type="Pfam" id="PF13366">
    <property type="entry name" value="PDDEXK_3"/>
    <property type="match status" value="1"/>
</dbReference>